<evidence type="ECO:0000256" key="7">
    <source>
        <dbReference type="SAM" id="Phobius"/>
    </source>
</evidence>
<feature type="transmembrane region" description="Helical" evidence="7">
    <location>
        <begin position="581"/>
        <end position="605"/>
    </location>
</feature>
<protein>
    <submittedName>
        <fullName evidence="8">Uracil permease</fullName>
    </submittedName>
</protein>
<organism evidence="8 9">
    <name type="scientific">Candida glabrata</name>
    <name type="common">Yeast</name>
    <name type="synonym">Torulopsis glabrata</name>
    <dbReference type="NCBI Taxonomy" id="5478"/>
    <lineage>
        <taxon>Eukaryota</taxon>
        <taxon>Fungi</taxon>
        <taxon>Dikarya</taxon>
        <taxon>Ascomycota</taxon>
        <taxon>Saccharomycotina</taxon>
        <taxon>Saccharomycetes</taxon>
        <taxon>Saccharomycetales</taxon>
        <taxon>Saccharomycetaceae</taxon>
        <taxon>Nakaseomyces</taxon>
    </lineage>
</organism>
<dbReference type="VEuPathDB" id="FungiDB:GWK60_B04301"/>
<accession>A0A0W0CF70</accession>
<dbReference type="Proteomes" id="UP000054886">
    <property type="component" value="Unassembled WGS sequence"/>
</dbReference>
<dbReference type="EMBL" id="LLZZ01000119">
    <property type="protein sequence ID" value="KTB03476.1"/>
    <property type="molecule type" value="Genomic_DNA"/>
</dbReference>
<evidence type="ECO:0000313" key="9">
    <source>
        <dbReference type="Proteomes" id="UP000054886"/>
    </source>
</evidence>
<feature type="region of interest" description="Disordered" evidence="6">
    <location>
        <begin position="1"/>
        <end position="67"/>
    </location>
</feature>
<name>A0A0W0CF70_CANGB</name>
<evidence type="ECO:0000256" key="1">
    <source>
        <dbReference type="ARBA" id="ARBA00004141"/>
    </source>
</evidence>
<dbReference type="VEuPathDB" id="FungiDB:GVI51_B04367"/>
<comment type="similarity">
    <text evidence="2">Belongs to the purine-cytosine permease (2.A.39) family.</text>
</comment>
<dbReference type="OMA" id="CGTDMSA"/>
<dbReference type="GO" id="GO:0005886">
    <property type="term" value="C:plasma membrane"/>
    <property type="evidence" value="ECO:0007669"/>
    <property type="project" value="EnsemblFungi"/>
</dbReference>
<dbReference type="VEuPathDB" id="FungiDB:CAGL0B04433g"/>
<evidence type="ECO:0000313" key="8">
    <source>
        <dbReference type="EMBL" id="KTB03476.1"/>
    </source>
</evidence>
<evidence type="ECO:0000256" key="3">
    <source>
        <dbReference type="ARBA" id="ARBA00022692"/>
    </source>
</evidence>
<dbReference type="GO" id="GO:0032126">
    <property type="term" value="C:eisosome"/>
    <property type="evidence" value="ECO:0007669"/>
    <property type="project" value="EnsemblFungi"/>
</dbReference>
<dbReference type="NCBIfam" id="TIGR00800">
    <property type="entry name" value="ncs1"/>
    <property type="match status" value="1"/>
</dbReference>
<dbReference type="FunFam" id="1.10.4160.10:FF:000001">
    <property type="entry name" value="Uracil permease, putative"/>
    <property type="match status" value="1"/>
</dbReference>
<gene>
    <name evidence="8" type="ORF">AO440_000351</name>
</gene>
<dbReference type="InterPro" id="IPR045225">
    <property type="entry name" value="Uracil/uridine/allantoin_perm"/>
</dbReference>
<dbReference type="CDD" id="cd11482">
    <property type="entry name" value="SLC-NCS1sbd_NRT1-like"/>
    <property type="match status" value="1"/>
</dbReference>
<evidence type="ECO:0000256" key="6">
    <source>
        <dbReference type="SAM" id="MobiDB-lite"/>
    </source>
</evidence>
<dbReference type="VEuPathDB" id="FungiDB:B1J91_B04433g"/>
<dbReference type="PANTHER" id="PTHR30618">
    <property type="entry name" value="NCS1 FAMILY PURINE/PYRIMIDINE TRANSPORTER"/>
    <property type="match status" value="1"/>
</dbReference>
<feature type="transmembrane region" description="Helical" evidence="7">
    <location>
        <begin position="173"/>
        <end position="194"/>
    </location>
</feature>
<feature type="compositionally biased region" description="Basic and acidic residues" evidence="6">
    <location>
        <begin position="56"/>
        <end position="65"/>
    </location>
</feature>
<feature type="transmembrane region" description="Helical" evidence="7">
    <location>
        <begin position="498"/>
        <end position="517"/>
    </location>
</feature>
<dbReference type="Gene3D" id="1.10.4160.10">
    <property type="entry name" value="Hydantoin permease"/>
    <property type="match status" value="1"/>
</dbReference>
<evidence type="ECO:0000256" key="5">
    <source>
        <dbReference type="ARBA" id="ARBA00023136"/>
    </source>
</evidence>
<sequence>MNSHDADAFEGHATRRRSTVGHHQINSDDDDSDNYYNETGSGGSKRNLRNLFGSSKESDKDEAGDSNHVVTNLLDVTSVDVESFDEDEKLAKPKYKSRWQEIYYEYIIVDKSTIGTSLLDSFMYNHDLKPVEEERRVWSWFNFVYFWLAESFNINTWQIAATGLQMGLNWWQCWVSIWIGYSFVGIFVVLASRVGSAYHLSFPISSRAAFGIFFSLWPIINRVVMAVVWYSVQAYIAATPVSLMLQSIFGNDLPRRIPDHFGSKNATTYDFMCFFIFWVASLPFLWVPPHKIRHLFTVKAILVPFAAFGFLIWAIRKAHGKIALGTLNDSQPHGSAFSWVFLRSIIGCMANFSTMVINAPDFSRFSKHKNSAMWSQLICIPFLFSITCLVGILVTAAGYELYGVNYWSPLDVLQKFLDTAFTSGTRAGVFLISFVFAIAQLGTNISANSLSCGTDMSALLPKYINIRRGSIFCAMMALCICPWNLLATSSKFTMALSAYAIFLSSIAGVVCSDYFVVRRGYIKLTHIYSHRKGSFYMYNNRFGINWRALVGYLCGVAPNLPGFIASVGGPNIKISMGAMKLYYLSYWVGYFLSFISYTALCYFFPVPGTPVKNILRDKGWYQRWANVENFETEWRHMLEREDLYGDDVSIYNHEEEEKFF</sequence>
<evidence type="ECO:0000256" key="2">
    <source>
        <dbReference type="ARBA" id="ARBA00008974"/>
    </source>
</evidence>
<dbReference type="PhylomeDB" id="A0A0W0CF70"/>
<feature type="transmembrane region" description="Helical" evidence="7">
    <location>
        <begin position="295"/>
        <end position="316"/>
    </location>
</feature>
<dbReference type="Pfam" id="PF02133">
    <property type="entry name" value="Transp_cyt_pur"/>
    <property type="match status" value="1"/>
</dbReference>
<feature type="transmembrane region" description="Helical" evidence="7">
    <location>
        <begin position="200"/>
        <end position="220"/>
    </location>
</feature>
<feature type="transmembrane region" description="Helical" evidence="7">
    <location>
        <begin position="469"/>
        <end position="486"/>
    </location>
</feature>
<dbReference type="PANTHER" id="PTHR30618:SF2">
    <property type="entry name" value="ALLANTOIN PERMEASE-RELATED"/>
    <property type="match status" value="1"/>
</dbReference>
<keyword evidence="3 7" id="KW-0812">Transmembrane</keyword>
<reference evidence="8 9" key="1">
    <citation type="submission" date="2015-10" db="EMBL/GenBank/DDBJ databases">
        <title>Draft genomes sequences of Candida glabrata isolates 1A, 1B, 2A, 2B, 3A and 3B.</title>
        <authorList>
            <person name="Haavelsrud O.E."/>
            <person name="Gaustad P."/>
        </authorList>
    </citation>
    <scope>NUCLEOTIDE SEQUENCE [LARGE SCALE GENOMIC DNA]</scope>
    <source>
        <strain evidence="8">910700640</strain>
    </source>
</reference>
<dbReference type="GO" id="GO:0015505">
    <property type="term" value="F:uracil:monoatomic cation symporter activity"/>
    <property type="evidence" value="ECO:0007669"/>
    <property type="project" value="EnsemblFungi"/>
</dbReference>
<dbReference type="InterPro" id="IPR001248">
    <property type="entry name" value="Pur-cyt_permease"/>
</dbReference>
<feature type="transmembrane region" description="Helical" evidence="7">
    <location>
        <begin position="269"/>
        <end position="288"/>
    </location>
</feature>
<dbReference type="VEuPathDB" id="FungiDB:GW608_B04301"/>
<feature type="compositionally biased region" description="Basic and acidic residues" evidence="6">
    <location>
        <begin position="1"/>
        <end position="13"/>
    </location>
</feature>
<dbReference type="OrthoDB" id="2018619at2759"/>
<feature type="transmembrane region" description="Helical" evidence="7">
    <location>
        <begin position="377"/>
        <end position="399"/>
    </location>
</feature>
<evidence type="ECO:0000256" key="4">
    <source>
        <dbReference type="ARBA" id="ARBA00022989"/>
    </source>
</evidence>
<comment type="caution">
    <text evidence="8">The sequence shown here is derived from an EMBL/GenBank/DDBJ whole genome shotgun (WGS) entry which is preliminary data.</text>
</comment>
<dbReference type="AlphaFoldDB" id="A0A0W0CF70"/>
<comment type="subcellular location">
    <subcellularLocation>
        <location evidence="1">Membrane</location>
        <topology evidence="1">Multi-pass membrane protein</topology>
    </subcellularLocation>
</comment>
<feature type="transmembrane region" description="Helical" evidence="7">
    <location>
        <begin position="336"/>
        <end position="357"/>
    </location>
</feature>
<dbReference type="InterPro" id="IPR012681">
    <property type="entry name" value="NCS1"/>
</dbReference>
<keyword evidence="5 7" id="KW-0472">Membrane</keyword>
<proteinExistence type="inferred from homology"/>
<keyword evidence="4 7" id="KW-1133">Transmembrane helix</keyword>